<dbReference type="OrthoDB" id="2590500at2759"/>
<keyword evidence="3 12" id="KW-0479">Metal-binding</keyword>
<comment type="subcellular location">
    <subcellularLocation>
        <location evidence="1 12">Nucleus</location>
    </subcellularLocation>
</comment>
<dbReference type="EMBL" id="KB446547">
    <property type="protein sequence ID" value="EME38373.1"/>
    <property type="molecule type" value="Genomic_DNA"/>
</dbReference>
<proteinExistence type="inferred from homology"/>
<protein>
    <recommendedName>
        <fullName evidence="12">RNA polymerase II subunit B1 CTD phosphatase RPAP2 homolog</fullName>
        <ecNumber evidence="12">3.1.3.16</ecNumber>
    </recommendedName>
</protein>
<dbReference type="HOGENOM" id="CLU_049331_2_0_1"/>
<evidence type="ECO:0000256" key="3">
    <source>
        <dbReference type="ARBA" id="ARBA00022723"/>
    </source>
</evidence>
<dbReference type="GO" id="GO:0005737">
    <property type="term" value="C:cytoplasm"/>
    <property type="evidence" value="ECO:0007669"/>
    <property type="project" value="TreeGrafter"/>
</dbReference>
<comment type="similarity">
    <text evidence="2 11 12">Belongs to the RPAP2 family.</text>
</comment>
<dbReference type="PANTHER" id="PTHR14732:SF0">
    <property type="entry name" value="RNA POLYMERASE II SUBUNIT B1 CTD PHOSPHATASE RPAP2-RELATED"/>
    <property type="match status" value="1"/>
</dbReference>
<evidence type="ECO:0000313" key="15">
    <source>
        <dbReference type="EMBL" id="EME38373.1"/>
    </source>
</evidence>
<dbReference type="PANTHER" id="PTHR14732">
    <property type="entry name" value="RNA POLYMERASE II SUBUNIT B1 CTD PHOSPHATASE RPAP2-RELATED"/>
    <property type="match status" value="1"/>
</dbReference>
<comment type="catalytic activity">
    <reaction evidence="10 12">
        <text>O-phospho-L-threonyl-[protein] + H2O = L-threonyl-[protein] + phosphate</text>
        <dbReference type="Rhea" id="RHEA:47004"/>
        <dbReference type="Rhea" id="RHEA-COMP:11060"/>
        <dbReference type="Rhea" id="RHEA-COMP:11605"/>
        <dbReference type="ChEBI" id="CHEBI:15377"/>
        <dbReference type="ChEBI" id="CHEBI:30013"/>
        <dbReference type="ChEBI" id="CHEBI:43474"/>
        <dbReference type="ChEBI" id="CHEBI:61977"/>
        <dbReference type="EC" id="3.1.3.16"/>
    </reaction>
</comment>
<evidence type="ECO:0000256" key="4">
    <source>
        <dbReference type="ARBA" id="ARBA00022771"/>
    </source>
</evidence>
<evidence type="ECO:0000256" key="10">
    <source>
        <dbReference type="ARBA" id="ARBA00048336"/>
    </source>
</evidence>
<dbReference type="Gene3D" id="1.25.40.820">
    <property type="match status" value="1"/>
</dbReference>
<accession>N1PC63</accession>
<feature type="domain" description="RTR1-type" evidence="14">
    <location>
        <begin position="83"/>
        <end position="160"/>
    </location>
</feature>
<evidence type="ECO:0000256" key="2">
    <source>
        <dbReference type="ARBA" id="ARBA00005676"/>
    </source>
</evidence>
<feature type="region of interest" description="Disordered" evidence="13">
    <location>
        <begin position="1"/>
        <end position="29"/>
    </location>
</feature>
<dbReference type="InterPro" id="IPR038534">
    <property type="entry name" value="Rtr1/RPAP2_sf"/>
</dbReference>
<keyword evidence="8 12" id="KW-0539">Nucleus</keyword>
<feature type="region of interest" description="Disordered" evidence="13">
    <location>
        <begin position="226"/>
        <end position="276"/>
    </location>
</feature>
<reference evidence="16" key="1">
    <citation type="journal article" date="2012" name="PLoS Genet.">
        <title>The genomes of the fungal plant pathogens Cladosporium fulvum and Dothistroma septosporum reveal adaptation to different hosts and lifestyles but also signatures of common ancestry.</title>
        <authorList>
            <person name="de Wit P.J.G.M."/>
            <person name="van der Burgt A."/>
            <person name="Oekmen B."/>
            <person name="Stergiopoulos I."/>
            <person name="Abd-Elsalam K.A."/>
            <person name="Aerts A.L."/>
            <person name="Bahkali A.H."/>
            <person name="Beenen H.G."/>
            <person name="Chettri P."/>
            <person name="Cox M.P."/>
            <person name="Datema E."/>
            <person name="de Vries R.P."/>
            <person name="Dhillon B."/>
            <person name="Ganley A.R."/>
            <person name="Griffiths S.A."/>
            <person name="Guo Y."/>
            <person name="Hamelin R.C."/>
            <person name="Henrissat B."/>
            <person name="Kabir M.S."/>
            <person name="Jashni M.K."/>
            <person name="Kema G."/>
            <person name="Klaubauf S."/>
            <person name="Lapidus A."/>
            <person name="Levasseur A."/>
            <person name="Lindquist E."/>
            <person name="Mehrabi R."/>
            <person name="Ohm R.A."/>
            <person name="Owen T.J."/>
            <person name="Salamov A."/>
            <person name="Schwelm A."/>
            <person name="Schijlen E."/>
            <person name="Sun H."/>
            <person name="van den Burg H.A."/>
            <person name="van Ham R.C.H.J."/>
            <person name="Zhang S."/>
            <person name="Goodwin S.B."/>
            <person name="Grigoriev I.V."/>
            <person name="Collemare J."/>
            <person name="Bradshaw R.E."/>
        </authorList>
    </citation>
    <scope>NUCLEOTIDE SEQUENCE [LARGE SCALE GENOMIC DNA]</scope>
    <source>
        <strain evidence="16">NZE10 / CBS 128990</strain>
    </source>
</reference>
<evidence type="ECO:0000256" key="8">
    <source>
        <dbReference type="ARBA" id="ARBA00023242"/>
    </source>
</evidence>
<evidence type="ECO:0000313" key="16">
    <source>
        <dbReference type="Proteomes" id="UP000016933"/>
    </source>
</evidence>
<keyword evidence="5 12" id="KW-0378">Hydrolase</keyword>
<dbReference type="Proteomes" id="UP000016933">
    <property type="component" value="Unassembled WGS sequence"/>
</dbReference>
<feature type="compositionally biased region" description="Acidic residues" evidence="13">
    <location>
        <begin position="264"/>
        <end position="276"/>
    </location>
</feature>
<comment type="function">
    <text evidence="12">Putative RNA polymerase II subunit B1 C-terminal domain (CTD) phosphatase involved in RNA polymerase II transcription regulation.</text>
</comment>
<evidence type="ECO:0000256" key="9">
    <source>
        <dbReference type="ARBA" id="ARBA00047761"/>
    </source>
</evidence>
<keyword evidence="16" id="KW-1185">Reference proteome</keyword>
<name>N1PC63_DOTSN</name>
<keyword evidence="4 12" id="KW-0863">Zinc-finger</keyword>
<dbReference type="eggNOG" id="ENOG502SNTP">
    <property type="taxonomic scope" value="Eukaryota"/>
</dbReference>
<evidence type="ECO:0000256" key="6">
    <source>
        <dbReference type="ARBA" id="ARBA00022833"/>
    </source>
</evidence>
<dbReference type="OMA" id="IQAQKDT"/>
<evidence type="ECO:0000256" key="1">
    <source>
        <dbReference type="ARBA" id="ARBA00004123"/>
    </source>
</evidence>
<evidence type="ECO:0000256" key="7">
    <source>
        <dbReference type="ARBA" id="ARBA00022912"/>
    </source>
</evidence>
<gene>
    <name evidence="15" type="ORF">DOTSEDRAFT_75796</name>
</gene>
<keyword evidence="6 12" id="KW-0862">Zinc</keyword>
<reference evidence="15 16" key="2">
    <citation type="journal article" date="2012" name="PLoS Pathog.">
        <title>Diverse lifestyles and strategies of plant pathogenesis encoded in the genomes of eighteen Dothideomycetes fungi.</title>
        <authorList>
            <person name="Ohm R.A."/>
            <person name="Feau N."/>
            <person name="Henrissat B."/>
            <person name="Schoch C.L."/>
            <person name="Horwitz B.A."/>
            <person name="Barry K.W."/>
            <person name="Condon B.J."/>
            <person name="Copeland A.C."/>
            <person name="Dhillon B."/>
            <person name="Glaser F."/>
            <person name="Hesse C.N."/>
            <person name="Kosti I."/>
            <person name="LaButti K."/>
            <person name="Lindquist E.A."/>
            <person name="Lucas S."/>
            <person name="Salamov A.A."/>
            <person name="Bradshaw R.E."/>
            <person name="Ciuffetti L."/>
            <person name="Hamelin R.C."/>
            <person name="Kema G.H.J."/>
            <person name="Lawrence C."/>
            <person name="Scott J.A."/>
            <person name="Spatafora J.W."/>
            <person name="Turgeon B.G."/>
            <person name="de Wit P.J.G.M."/>
            <person name="Zhong S."/>
            <person name="Goodwin S.B."/>
            <person name="Grigoriev I.V."/>
        </authorList>
    </citation>
    <scope>NUCLEOTIDE SEQUENCE [LARGE SCALE GENOMIC DNA]</scope>
    <source>
        <strain evidence="16">NZE10 / CBS 128990</strain>
    </source>
</reference>
<evidence type="ECO:0000256" key="11">
    <source>
        <dbReference type="PROSITE-ProRule" id="PRU00812"/>
    </source>
</evidence>
<dbReference type="GO" id="GO:0005634">
    <property type="term" value="C:nucleus"/>
    <property type="evidence" value="ECO:0007669"/>
    <property type="project" value="UniProtKB-SubCell"/>
</dbReference>
<sequence>MSTKLPPKSILKAQRARKPPTATDEQTAKVDKDKRNLNIALKHAYLIQHQKDVEAAILDAITTLIDLPAASTFTREEGETYVRLLKPFQPSDFDSLIEERRIDERCGYGLCANRPRSQTMGNNAAWKLKKGMSDYCSDACAKKGLFLKAQLSEVPAWDRVPEQQPVIQLHADDQPVNTETATRRANRTARIDEWRKKVANDEELAMERGESANSMRPDQVMADMIVEKESKPFKQTTAQAAPGHFRSVEGYQTRRYGKKKQDKDSDEGDDDDDHKT</sequence>
<keyword evidence="7 12" id="KW-0904">Protein phosphatase</keyword>
<dbReference type="AlphaFoldDB" id="N1PC63"/>
<evidence type="ECO:0000256" key="5">
    <source>
        <dbReference type="ARBA" id="ARBA00022801"/>
    </source>
</evidence>
<dbReference type="Pfam" id="PF04181">
    <property type="entry name" value="RPAP2_Rtr1"/>
    <property type="match status" value="1"/>
</dbReference>
<comment type="catalytic activity">
    <reaction evidence="9 12">
        <text>O-phospho-L-seryl-[protein] + H2O = L-seryl-[protein] + phosphate</text>
        <dbReference type="Rhea" id="RHEA:20629"/>
        <dbReference type="Rhea" id="RHEA-COMP:9863"/>
        <dbReference type="Rhea" id="RHEA-COMP:11604"/>
        <dbReference type="ChEBI" id="CHEBI:15377"/>
        <dbReference type="ChEBI" id="CHEBI:29999"/>
        <dbReference type="ChEBI" id="CHEBI:43474"/>
        <dbReference type="ChEBI" id="CHEBI:83421"/>
        <dbReference type="EC" id="3.1.3.16"/>
    </reaction>
</comment>
<dbReference type="InterPro" id="IPR039693">
    <property type="entry name" value="Rtr1/RPAP2"/>
</dbReference>
<dbReference type="GO" id="GO:0043175">
    <property type="term" value="F:RNA polymerase core enzyme binding"/>
    <property type="evidence" value="ECO:0007669"/>
    <property type="project" value="UniProtKB-UniRule"/>
</dbReference>
<evidence type="ECO:0000259" key="14">
    <source>
        <dbReference type="PROSITE" id="PS51479"/>
    </source>
</evidence>
<dbReference type="GO" id="GO:0008420">
    <property type="term" value="F:RNA polymerase II CTD heptapeptide repeat phosphatase activity"/>
    <property type="evidence" value="ECO:0007669"/>
    <property type="project" value="UniProtKB-UniRule"/>
</dbReference>
<organism evidence="15 16">
    <name type="scientific">Dothistroma septosporum (strain NZE10 / CBS 128990)</name>
    <name type="common">Red band needle blight fungus</name>
    <name type="synonym">Mycosphaerella pini</name>
    <dbReference type="NCBI Taxonomy" id="675120"/>
    <lineage>
        <taxon>Eukaryota</taxon>
        <taxon>Fungi</taxon>
        <taxon>Dikarya</taxon>
        <taxon>Ascomycota</taxon>
        <taxon>Pezizomycotina</taxon>
        <taxon>Dothideomycetes</taxon>
        <taxon>Dothideomycetidae</taxon>
        <taxon>Mycosphaerellales</taxon>
        <taxon>Mycosphaerellaceae</taxon>
        <taxon>Dothistroma</taxon>
    </lineage>
</organism>
<dbReference type="EC" id="3.1.3.16" evidence="12"/>
<dbReference type="STRING" id="675120.N1PC63"/>
<evidence type="ECO:0000256" key="13">
    <source>
        <dbReference type="SAM" id="MobiDB-lite"/>
    </source>
</evidence>
<evidence type="ECO:0000256" key="12">
    <source>
        <dbReference type="RuleBase" id="RU367080"/>
    </source>
</evidence>
<dbReference type="GO" id="GO:0008270">
    <property type="term" value="F:zinc ion binding"/>
    <property type="evidence" value="ECO:0007669"/>
    <property type="project" value="UniProtKB-KW"/>
</dbReference>
<dbReference type="InterPro" id="IPR007308">
    <property type="entry name" value="Rtr1/RPAP2_dom"/>
</dbReference>
<dbReference type="PROSITE" id="PS51479">
    <property type="entry name" value="ZF_RTR1"/>
    <property type="match status" value="1"/>
</dbReference>